<sequence length="236" mass="25048">MSSTRSILVTGANQGLGFHTVHQLAQAENTLVFIGSRKLANATEAIAKFASEIHPSSSVVPVQLDLTDEESIKNAAATVEKTLKEKQLIGLDVLVNNAALGTDSFHDVYAVNVIGTAALTNALRPLLNKGGSILNISSTLGSLAWYTQRPPPPIYSAYASSKSALNHLTLSWAIEEEQKGTDIRVVSICPGFNATNLNNYTGTMPPSEGAKIIVQNALQKGGESGVFFDKSGPVKW</sequence>
<protein>
    <submittedName>
        <fullName evidence="5">Short-chain dehydrogenase/reductase family protein</fullName>
    </submittedName>
</protein>
<name>A0A8H6TF83_9AGAR</name>
<dbReference type="PANTHER" id="PTHR43544:SF7">
    <property type="entry name" value="NADB-LER2"/>
    <property type="match status" value="1"/>
</dbReference>
<reference evidence="5" key="1">
    <citation type="submission" date="2020-05" db="EMBL/GenBank/DDBJ databases">
        <title>Mycena genomes resolve the evolution of fungal bioluminescence.</title>
        <authorList>
            <person name="Tsai I.J."/>
        </authorList>
    </citation>
    <scope>NUCLEOTIDE SEQUENCE</scope>
    <source>
        <strain evidence="5">171206Taipei</strain>
    </source>
</reference>
<dbReference type="Pfam" id="PF00106">
    <property type="entry name" value="adh_short"/>
    <property type="match status" value="1"/>
</dbReference>
<dbReference type="PRINTS" id="PR00080">
    <property type="entry name" value="SDRFAMILY"/>
</dbReference>
<accession>A0A8H6TF83</accession>
<dbReference type="SUPFAM" id="SSF51735">
    <property type="entry name" value="NAD(P)-binding Rossmann-fold domains"/>
    <property type="match status" value="1"/>
</dbReference>
<evidence type="ECO:0000313" key="5">
    <source>
        <dbReference type="EMBL" id="KAF7315667.1"/>
    </source>
</evidence>
<dbReference type="AlphaFoldDB" id="A0A8H6TF83"/>
<gene>
    <name evidence="5" type="ORF">MIND_00082300</name>
</gene>
<dbReference type="PANTHER" id="PTHR43544">
    <property type="entry name" value="SHORT-CHAIN DEHYDROGENASE/REDUCTASE"/>
    <property type="match status" value="1"/>
</dbReference>
<evidence type="ECO:0000256" key="2">
    <source>
        <dbReference type="ARBA" id="ARBA00022857"/>
    </source>
</evidence>
<dbReference type="InterPro" id="IPR051468">
    <property type="entry name" value="Fungal_SecMetab_SDRs"/>
</dbReference>
<keyword evidence="2" id="KW-0521">NADP</keyword>
<dbReference type="Proteomes" id="UP000636479">
    <property type="component" value="Unassembled WGS sequence"/>
</dbReference>
<proteinExistence type="inferred from homology"/>
<dbReference type="InterPro" id="IPR002347">
    <property type="entry name" value="SDR_fam"/>
</dbReference>
<dbReference type="InterPro" id="IPR036291">
    <property type="entry name" value="NAD(P)-bd_dom_sf"/>
</dbReference>
<evidence type="ECO:0000313" key="6">
    <source>
        <dbReference type="Proteomes" id="UP000636479"/>
    </source>
</evidence>
<keyword evidence="6" id="KW-1185">Reference proteome</keyword>
<dbReference type="OrthoDB" id="9876299at2759"/>
<comment type="similarity">
    <text evidence="1 4">Belongs to the short-chain dehydrogenases/reductases (SDR) family.</text>
</comment>
<dbReference type="GO" id="GO:0016491">
    <property type="term" value="F:oxidoreductase activity"/>
    <property type="evidence" value="ECO:0007669"/>
    <property type="project" value="UniProtKB-KW"/>
</dbReference>
<organism evidence="5 6">
    <name type="scientific">Mycena indigotica</name>
    <dbReference type="NCBI Taxonomy" id="2126181"/>
    <lineage>
        <taxon>Eukaryota</taxon>
        <taxon>Fungi</taxon>
        <taxon>Dikarya</taxon>
        <taxon>Basidiomycota</taxon>
        <taxon>Agaricomycotina</taxon>
        <taxon>Agaricomycetes</taxon>
        <taxon>Agaricomycetidae</taxon>
        <taxon>Agaricales</taxon>
        <taxon>Marasmiineae</taxon>
        <taxon>Mycenaceae</taxon>
        <taxon>Mycena</taxon>
    </lineage>
</organism>
<dbReference type="RefSeq" id="XP_037225690.1">
    <property type="nucleotide sequence ID" value="XM_037357780.1"/>
</dbReference>
<evidence type="ECO:0000256" key="1">
    <source>
        <dbReference type="ARBA" id="ARBA00006484"/>
    </source>
</evidence>
<dbReference type="GO" id="GO:0005737">
    <property type="term" value="C:cytoplasm"/>
    <property type="evidence" value="ECO:0007669"/>
    <property type="project" value="TreeGrafter"/>
</dbReference>
<comment type="caution">
    <text evidence="5">The sequence shown here is derived from an EMBL/GenBank/DDBJ whole genome shotgun (WGS) entry which is preliminary data.</text>
</comment>
<evidence type="ECO:0000256" key="4">
    <source>
        <dbReference type="RuleBase" id="RU000363"/>
    </source>
</evidence>
<dbReference type="Gene3D" id="3.40.50.720">
    <property type="entry name" value="NAD(P)-binding Rossmann-like Domain"/>
    <property type="match status" value="1"/>
</dbReference>
<keyword evidence="3" id="KW-0560">Oxidoreductase</keyword>
<dbReference type="EMBL" id="JACAZF010000001">
    <property type="protein sequence ID" value="KAF7315667.1"/>
    <property type="molecule type" value="Genomic_DNA"/>
</dbReference>
<dbReference type="GeneID" id="59340296"/>
<evidence type="ECO:0000256" key="3">
    <source>
        <dbReference type="ARBA" id="ARBA00023002"/>
    </source>
</evidence>
<dbReference type="PRINTS" id="PR00081">
    <property type="entry name" value="GDHRDH"/>
</dbReference>